<dbReference type="InterPro" id="IPR027417">
    <property type="entry name" value="P-loop_NTPase"/>
</dbReference>
<dbReference type="InterPro" id="IPR047661">
    <property type="entry name" value="IstB"/>
</dbReference>
<evidence type="ECO:0000259" key="4">
    <source>
        <dbReference type="SMART" id="SM00382"/>
    </source>
</evidence>
<accession>A0A519BP10</accession>
<dbReference type="InterPro" id="IPR003593">
    <property type="entry name" value="AAA+_ATPase"/>
</dbReference>
<evidence type="ECO:0000313" key="6">
    <source>
        <dbReference type="Proteomes" id="UP000319296"/>
    </source>
</evidence>
<sequence>MQYTTDLPEALMKELELKLKKLKLSGIVKVLEGRNKFAVESQLSYIDFLTLLIEDELVNRQSNSYKIRFTKSKLDYSKTLDTYDFNYQAELNKKQILDVASCRYLEEKKNIIFMGNPGVGKTHLANALGIEALKQGYKVLMLHTTELLDRLLQSKGDGTYVNILKELLNADLLIIDEVGFKKIQSVDEFFEIIRRRYETGSIIITTNRPFEEWANIFGDAVLASAILDRVIHHSIVFKITGNSYRMKELIKNNQ</sequence>
<gene>
    <name evidence="5" type="ORF">EVG15_02530</name>
</gene>
<dbReference type="InterPro" id="IPR002611">
    <property type="entry name" value="IstB_ATP-bd"/>
</dbReference>
<protein>
    <submittedName>
        <fullName evidence="5">AAA family ATPase</fullName>
    </submittedName>
</protein>
<dbReference type="Pfam" id="PF01695">
    <property type="entry name" value="IstB_IS21"/>
    <property type="match status" value="1"/>
</dbReference>
<dbReference type="GO" id="GO:0005524">
    <property type="term" value="F:ATP binding"/>
    <property type="evidence" value="ECO:0007669"/>
    <property type="project" value="UniProtKB-KW"/>
</dbReference>
<dbReference type="NCBIfam" id="NF038214">
    <property type="entry name" value="IS21_help_AAA"/>
    <property type="match status" value="1"/>
</dbReference>
<dbReference type="PANTHER" id="PTHR30050">
    <property type="entry name" value="CHROMOSOMAL REPLICATION INITIATOR PROTEIN DNAA"/>
    <property type="match status" value="1"/>
</dbReference>
<proteinExistence type="inferred from homology"/>
<dbReference type="EMBL" id="SGBB01000003">
    <property type="protein sequence ID" value="RZD18998.1"/>
    <property type="molecule type" value="Genomic_DNA"/>
</dbReference>
<dbReference type="CDD" id="cd00009">
    <property type="entry name" value="AAA"/>
    <property type="match status" value="1"/>
</dbReference>
<feature type="domain" description="AAA+ ATPase" evidence="4">
    <location>
        <begin position="107"/>
        <end position="237"/>
    </location>
</feature>
<dbReference type="Proteomes" id="UP000319296">
    <property type="component" value="Unassembled WGS sequence"/>
</dbReference>
<dbReference type="AlphaFoldDB" id="A0A519BP10"/>
<evidence type="ECO:0000256" key="3">
    <source>
        <dbReference type="ARBA" id="ARBA00022840"/>
    </source>
</evidence>
<dbReference type="InterPro" id="IPR028350">
    <property type="entry name" value="DNAC/IstB-like"/>
</dbReference>
<dbReference type="SUPFAM" id="SSF52540">
    <property type="entry name" value="P-loop containing nucleoside triphosphate hydrolases"/>
    <property type="match status" value="1"/>
</dbReference>
<organism evidence="5 6">
    <name type="scientific">Candidatus Acididesulfobacter diazotrophicus</name>
    <dbReference type="NCBI Taxonomy" id="2597226"/>
    <lineage>
        <taxon>Bacteria</taxon>
        <taxon>Deltaproteobacteria</taxon>
        <taxon>Candidatus Acidulodesulfobacterales</taxon>
        <taxon>Candidatus Acididesulfobacter</taxon>
    </lineage>
</organism>
<dbReference type="PIRSF" id="PIRSF003073">
    <property type="entry name" value="DNAC_TnpB_IstB"/>
    <property type="match status" value="1"/>
</dbReference>
<reference evidence="5 6" key="1">
    <citation type="journal article" date="2019" name="ISME J.">
        <title>Insights into ecological role of a new deltaproteobacterial order Candidatus Acidulodesulfobacterales by metagenomics and metatranscriptomics.</title>
        <authorList>
            <person name="Tan S."/>
            <person name="Liu J."/>
            <person name="Fang Y."/>
            <person name="Hedlund B.P."/>
            <person name="Lian Z.H."/>
            <person name="Huang L.Y."/>
            <person name="Li J.T."/>
            <person name="Huang L.N."/>
            <person name="Li W.J."/>
            <person name="Jiang H.C."/>
            <person name="Dong H.L."/>
            <person name="Shu W.S."/>
        </authorList>
    </citation>
    <scope>NUCLEOTIDE SEQUENCE [LARGE SCALE GENOMIC DNA]</scope>
    <source>
        <strain evidence="5">AP1</strain>
    </source>
</reference>
<keyword evidence="3" id="KW-0067">ATP-binding</keyword>
<dbReference type="SMART" id="SM00382">
    <property type="entry name" value="AAA"/>
    <property type="match status" value="1"/>
</dbReference>
<evidence type="ECO:0000256" key="2">
    <source>
        <dbReference type="ARBA" id="ARBA00022741"/>
    </source>
</evidence>
<keyword evidence="2" id="KW-0547">Nucleotide-binding</keyword>
<dbReference type="GO" id="GO:0006260">
    <property type="term" value="P:DNA replication"/>
    <property type="evidence" value="ECO:0007669"/>
    <property type="project" value="TreeGrafter"/>
</dbReference>
<dbReference type="PANTHER" id="PTHR30050:SF4">
    <property type="entry name" value="ATP-BINDING PROTEIN RV3427C IN INSERTION SEQUENCE-RELATED"/>
    <property type="match status" value="1"/>
</dbReference>
<evidence type="ECO:0000313" key="5">
    <source>
        <dbReference type="EMBL" id="RZD18998.1"/>
    </source>
</evidence>
<name>A0A519BP10_9DELT</name>
<comment type="similarity">
    <text evidence="1">Belongs to the IS21/IS1162 putative ATP-binding protein family.</text>
</comment>
<evidence type="ECO:0000256" key="1">
    <source>
        <dbReference type="ARBA" id="ARBA00008059"/>
    </source>
</evidence>
<dbReference type="Gene3D" id="3.40.50.300">
    <property type="entry name" value="P-loop containing nucleotide triphosphate hydrolases"/>
    <property type="match status" value="1"/>
</dbReference>
<comment type="caution">
    <text evidence="5">The sequence shown here is derived from an EMBL/GenBank/DDBJ whole genome shotgun (WGS) entry which is preliminary data.</text>
</comment>